<evidence type="ECO:0000259" key="10">
    <source>
        <dbReference type="Pfam" id="PF22039"/>
    </source>
</evidence>
<dbReference type="Proteomes" id="UP000538507">
    <property type="component" value="Unassembled WGS sequence"/>
</dbReference>
<dbReference type="EMBL" id="JACIGO010000003">
    <property type="protein sequence ID" value="MBB4291061.1"/>
    <property type="molecule type" value="Genomic_DNA"/>
</dbReference>
<evidence type="ECO:0000256" key="4">
    <source>
        <dbReference type="ARBA" id="ARBA00022723"/>
    </source>
</evidence>
<comment type="catalytic activity">
    <reaction evidence="8">
        <text>guanine + H2O + H(+) = xanthine + NH4(+)</text>
        <dbReference type="Rhea" id="RHEA:14665"/>
        <dbReference type="ChEBI" id="CHEBI:15377"/>
        <dbReference type="ChEBI" id="CHEBI:15378"/>
        <dbReference type="ChEBI" id="CHEBI:16235"/>
        <dbReference type="ChEBI" id="CHEBI:17712"/>
        <dbReference type="ChEBI" id="CHEBI:28938"/>
        <dbReference type="EC" id="3.5.4.3"/>
    </reaction>
</comment>
<dbReference type="Gene3D" id="2.30.40.10">
    <property type="entry name" value="Urease, subunit C, domain 1"/>
    <property type="match status" value="1"/>
</dbReference>
<evidence type="ECO:0000313" key="11">
    <source>
        <dbReference type="EMBL" id="MBB4291061.1"/>
    </source>
</evidence>
<comment type="pathway">
    <text evidence="1 8">Purine metabolism; guanine degradation; xanthine from guanine: step 1/1.</text>
</comment>
<dbReference type="InterPro" id="IPR051607">
    <property type="entry name" value="Metallo-dep_hydrolases"/>
</dbReference>
<evidence type="ECO:0000256" key="7">
    <source>
        <dbReference type="NCBIfam" id="TIGR02967"/>
    </source>
</evidence>
<dbReference type="NCBIfam" id="NF006679">
    <property type="entry name" value="PRK09228.1"/>
    <property type="match status" value="1"/>
</dbReference>
<evidence type="ECO:0000256" key="6">
    <source>
        <dbReference type="ARBA" id="ARBA00022833"/>
    </source>
</evidence>
<dbReference type="Pfam" id="PF22039">
    <property type="entry name" value="HUTI_composite_bact"/>
    <property type="match status" value="1"/>
</dbReference>
<dbReference type="SUPFAM" id="SSF51338">
    <property type="entry name" value="Composite domain of metallo-dependent hydrolases"/>
    <property type="match status" value="2"/>
</dbReference>
<comment type="function">
    <text evidence="8">Catalyzes the hydrolytic deamination of guanine, producing xanthine and ammonia.</text>
</comment>
<keyword evidence="4 8" id="KW-0479">Metal-binding</keyword>
<dbReference type="SUPFAM" id="SSF51556">
    <property type="entry name" value="Metallo-dependent hydrolases"/>
    <property type="match status" value="1"/>
</dbReference>
<proteinExistence type="inferred from homology"/>
<evidence type="ECO:0000313" key="12">
    <source>
        <dbReference type="Proteomes" id="UP000538507"/>
    </source>
</evidence>
<dbReference type="PANTHER" id="PTHR11271">
    <property type="entry name" value="GUANINE DEAMINASE"/>
    <property type="match status" value="1"/>
</dbReference>
<feature type="domain" description="Amidohydrolase-related" evidence="9">
    <location>
        <begin position="68"/>
        <end position="428"/>
    </location>
</feature>
<dbReference type="GO" id="GO:0008270">
    <property type="term" value="F:zinc ion binding"/>
    <property type="evidence" value="ECO:0007669"/>
    <property type="project" value="UniProtKB-UniRule"/>
</dbReference>
<organism evidence="11 12">
    <name type="scientific">Rhizobium leguminosarum</name>
    <dbReference type="NCBI Taxonomy" id="384"/>
    <lineage>
        <taxon>Bacteria</taxon>
        <taxon>Pseudomonadati</taxon>
        <taxon>Pseudomonadota</taxon>
        <taxon>Alphaproteobacteria</taxon>
        <taxon>Hyphomicrobiales</taxon>
        <taxon>Rhizobiaceae</taxon>
        <taxon>Rhizobium/Agrobacterium group</taxon>
        <taxon>Rhizobium</taxon>
    </lineage>
</organism>
<comment type="caution">
    <text evidence="11">The sequence shown here is derived from an EMBL/GenBank/DDBJ whole genome shotgun (WGS) entry which is preliminary data.</text>
</comment>
<dbReference type="GO" id="GO:0008892">
    <property type="term" value="F:guanine deaminase activity"/>
    <property type="evidence" value="ECO:0007669"/>
    <property type="project" value="UniProtKB-UniRule"/>
</dbReference>
<dbReference type="InterPro" id="IPR032466">
    <property type="entry name" value="Metal_Hydrolase"/>
</dbReference>
<evidence type="ECO:0000256" key="3">
    <source>
        <dbReference type="ARBA" id="ARBA00012781"/>
    </source>
</evidence>
<evidence type="ECO:0000256" key="1">
    <source>
        <dbReference type="ARBA" id="ARBA00004984"/>
    </source>
</evidence>
<dbReference type="InterPro" id="IPR006680">
    <property type="entry name" value="Amidohydro-rel"/>
</dbReference>
<dbReference type="InterPro" id="IPR011059">
    <property type="entry name" value="Metal-dep_hydrolase_composite"/>
</dbReference>
<dbReference type="EC" id="3.5.4.3" evidence="3 7"/>
<dbReference type="InterPro" id="IPR054418">
    <property type="entry name" value="MQNX/HUTI_composite_N"/>
</dbReference>
<dbReference type="Pfam" id="PF01979">
    <property type="entry name" value="Amidohydro_1"/>
    <property type="match status" value="1"/>
</dbReference>
<dbReference type="PANTHER" id="PTHR11271:SF6">
    <property type="entry name" value="GUANINE DEAMINASE"/>
    <property type="match status" value="1"/>
</dbReference>
<dbReference type="Gene3D" id="3.20.20.140">
    <property type="entry name" value="Metal-dependent hydrolases"/>
    <property type="match status" value="1"/>
</dbReference>
<keyword evidence="6 8" id="KW-0862">Zinc</keyword>
<reference evidence="11 12" key="1">
    <citation type="submission" date="2020-08" db="EMBL/GenBank/DDBJ databases">
        <title>Genomic Encyclopedia of Type Strains, Phase IV (KMG-V): Genome sequencing to study the core and pangenomes of soil and plant-associated prokaryotes.</title>
        <authorList>
            <person name="Whitman W."/>
        </authorList>
    </citation>
    <scope>NUCLEOTIDE SEQUENCE [LARGE SCALE GENOMIC DNA]</scope>
    <source>
        <strain evidence="11 12">SEMIA 415</strain>
    </source>
</reference>
<dbReference type="GO" id="GO:0006147">
    <property type="term" value="P:guanine catabolic process"/>
    <property type="evidence" value="ECO:0007669"/>
    <property type="project" value="UniProtKB-UniRule"/>
</dbReference>
<dbReference type="GO" id="GO:0005829">
    <property type="term" value="C:cytosol"/>
    <property type="evidence" value="ECO:0007669"/>
    <property type="project" value="TreeGrafter"/>
</dbReference>
<sequence length="435" mass="48001">MTTTLLRGRLLSFHRAPLSLTDSQSYLYEEDGGLLITDGLIAAVGPYAEVKAKTAEGAAEIDHRPHLIMPGFIDMHLHFPQMQVIASYAANLLEWLNSYTFPEECRFVESAHAERIATHFYDELIRHGTTTAVAYCSVHKTSADAFFAEAMKRNMRMVGGKVMMDRNAPQGLLDTPEMGYDETRQVIADWHGKGRNHVAITPRFAITSTPAQMEATSALVREFPDLHIQTHLSENHDEIKFTCELYPEAIDYTDIYARYGLLGPKSLFGHAIHLSEREADVMSETGAVAVHCPTSNLFLGSGLFPLKALARREKPVRIGVATDIGGGSSYSMLKTMDEAYKIQQLLGERLNPLESYYLMTRGNAEALSLTDRIGTLEPGTEADLVVLDATATPAMALKMEVVKTLPEELFLLQTMGDDRAIAETYVAGIALKAGL</sequence>
<gene>
    <name evidence="11" type="ORF">GGE16_003120</name>
</gene>
<evidence type="ECO:0000259" key="9">
    <source>
        <dbReference type="Pfam" id="PF01979"/>
    </source>
</evidence>
<evidence type="ECO:0000256" key="8">
    <source>
        <dbReference type="RuleBase" id="RU366009"/>
    </source>
</evidence>
<dbReference type="FunFam" id="3.20.20.140:FF:000022">
    <property type="entry name" value="Guanine deaminase"/>
    <property type="match status" value="1"/>
</dbReference>
<protein>
    <recommendedName>
        <fullName evidence="3 7">Guanine deaminase</fullName>
        <shortName evidence="8">Guanase</shortName>
        <ecNumber evidence="3 7">3.5.4.3</ecNumber>
    </recommendedName>
    <alternativeName>
        <fullName evidence="8">Guanine aminohydrolase</fullName>
    </alternativeName>
</protein>
<dbReference type="NCBIfam" id="TIGR02967">
    <property type="entry name" value="guan_deamin"/>
    <property type="match status" value="1"/>
</dbReference>
<keyword evidence="5 8" id="KW-0378">Hydrolase</keyword>
<evidence type="ECO:0000256" key="5">
    <source>
        <dbReference type="ARBA" id="ARBA00022801"/>
    </source>
</evidence>
<evidence type="ECO:0000256" key="2">
    <source>
        <dbReference type="ARBA" id="ARBA00006745"/>
    </source>
</evidence>
<comment type="similarity">
    <text evidence="2 8">Belongs to the metallo-dependent hydrolases superfamily. ATZ/TRZ family.</text>
</comment>
<dbReference type="InterPro" id="IPR014311">
    <property type="entry name" value="Guanine_deaminase"/>
</dbReference>
<accession>A0AAE2MKE1</accession>
<feature type="domain" description="Aminodeoxyfutalosine deaminase/Imidazolonepropionase-like composite" evidence="10">
    <location>
        <begin position="32"/>
        <end position="52"/>
    </location>
</feature>
<comment type="cofactor">
    <cofactor evidence="8">
        <name>Zn(2+)</name>
        <dbReference type="ChEBI" id="CHEBI:29105"/>
    </cofactor>
    <text evidence="8">Binds 1 zinc ion per subunit.</text>
</comment>
<name>A0AAE2MKE1_RHILE</name>
<dbReference type="AlphaFoldDB" id="A0AAE2MKE1"/>
<dbReference type="RefSeq" id="WP_183607950.1">
    <property type="nucleotide sequence ID" value="NZ_JACHAZ010000001.1"/>
</dbReference>